<feature type="compositionally biased region" description="Polar residues" evidence="2">
    <location>
        <begin position="448"/>
        <end position="461"/>
    </location>
</feature>
<sequence>ANKLKSELKSLKESEINELRNIFIENQKLQSQIETLSIENKELKSMLDELSQEAEANLNQRKKLNVKIKELENQIEKEKSSFRLKEEEYNKALKETTETNAKQAHEFTKLKKSYNERLNNLEELSTKKDAKIKNLKENVKIFLKNEATLKNALLNHETQMKSIANTIANDFKANFIKLKDQYTHIKNQLIIKENKIVSLQKELQEKEALLVDKENSLEKTNAILNENNELKTQIEALKVEEEALKKKVYNDQFELRSYKEKATYMENKLVALKADFDKTNKDCINTVSGMFKEIGKPQLAVPYNYFSLVEMIEALLNELRDQMARMLQKLNSAESALTSETQTFQEKLESLLQDNALNGYAAKLKRELEGRNEIINQVNQRAEADINEIKAKYEAYMQKMIYIIGKDNDSALASVLKELELYKREYNNLKDKIKNRKRNQQQKEVKESPQSPKITESDIPQ</sequence>
<organism evidence="3 4">
    <name type="scientific">Rozella allomycis (strain CSF55)</name>
    <dbReference type="NCBI Taxonomy" id="988480"/>
    <lineage>
        <taxon>Eukaryota</taxon>
        <taxon>Fungi</taxon>
        <taxon>Fungi incertae sedis</taxon>
        <taxon>Cryptomycota</taxon>
        <taxon>Cryptomycota incertae sedis</taxon>
        <taxon>Rozella</taxon>
    </lineage>
</organism>
<reference evidence="4" key="1">
    <citation type="journal article" date="2018" name="Nat. Microbiol.">
        <title>Leveraging single-cell genomics to expand the fungal tree of life.</title>
        <authorList>
            <person name="Ahrendt S.R."/>
            <person name="Quandt C.A."/>
            <person name="Ciobanu D."/>
            <person name="Clum A."/>
            <person name="Salamov A."/>
            <person name="Andreopoulos B."/>
            <person name="Cheng J.F."/>
            <person name="Woyke T."/>
            <person name="Pelin A."/>
            <person name="Henrissat B."/>
            <person name="Reynolds N.K."/>
            <person name="Benny G.L."/>
            <person name="Smith M.E."/>
            <person name="James T.Y."/>
            <person name="Grigoriev I.V."/>
        </authorList>
    </citation>
    <scope>NUCLEOTIDE SEQUENCE [LARGE SCALE GENOMIC DNA]</scope>
    <source>
        <strain evidence="4">CSF55</strain>
    </source>
</reference>
<evidence type="ECO:0000313" key="3">
    <source>
        <dbReference type="EMBL" id="RKP20455.1"/>
    </source>
</evidence>
<feature type="non-terminal residue" evidence="3">
    <location>
        <position position="1"/>
    </location>
</feature>
<proteinExistence type="predicted"/>
<accession>A0A4P9YLS9</accession>
<keyword evidence="1" id="KW-0175">Coiled coil</keyword>
<feature type="coiled-coil region" evidence="1">
    <location>
        <begin position="309"/>
        <end position="336"/>
    </location>
</feature>
<dbReference type="AlphaFoldDB" id="A0A4P9YLS9"/>
<gene>
    <name evidence="3" type="ORF">ROZALSC1DRAFT_28053</name>
</gene>
<feature type="coiled-coil region" evidence="1">
    <location>
        <begin position="189"/>
        <end position="275"/>
    </location>
</feature>
<feature type="region of interest" description="Disordered" evidence="2">
    <location>
        <begin position="430"/>
        <end position="461"/>
    </location>
</feature>
<protein>
    <submittedName>
        <fullName evidence="3">Uncharacterized protein</fullName>
    </submittedName>
</protein>
<evidence type="ECO:0000256" key="2">
    <source>
        <dbReference type="SAM" id="MobiDB-lite"/>
    </source>
</evidence>
<name>A0A4P9YLS9_ROZAC</name>
<dbReference type="EMBL" id="ML005061">
    <property type="protein sequence ID" value="RKP20455.1"/>
    <property type="molecule type" value="Genomic_DNA"/>
</dbReference>
<dbReference type="Proteomes" id="UP000281549">
    <property type="component" value="Unassembled WGS sequence"/>
</dbReference>
<evidence type="ECO:0000313" key="4">
    <source>
        <dbReference type="Proteomes" id="UP000281549"/>
    </source>
</evidence>
<evidence type="ECO:0000256" key="1">
    <source>
        <dbReference type="SAM" id="Coils"/>
    </source>
</evidence>
<feature type="coiled-coil region" evidence="1">
    <location>
        <begin position="19"/>
        <end position="152"/>
    </location>
</feature>